<evidence type="ECO:0000313" key="3">
    <source>
        <dbReference type="Proteomes" id="UP000673434"/>
    </source>
</evidence>
<evidence type="ECO:0000256" key="1">
    <source>
        <dbReference type="SAM" id="Phobius"/>
    </source>
</evidence>
<keyword evidence="1" id="KW-0812">Transmembrane</keyword>
<keyword evidence="3" id="KW-1185">Reference proteome</keyword>
<dbReference type="RefSeq" id="WP_210846173.1">
    <property type="nucleotide sequence ID" value="NZ_JAGKON010000013.1"/>
</dbReference>
<dbReference type="EMBL" id="JAGKON010000013">
    <property type="protein sequence ID" value="MBQ0600765.1"/>
    <property type="molecule type" value="Genomic_DNA"/>
</dbReference>
<dbReference type="Proteomes" id="UP000673434">
    <property type="component" value="Unassembled WGS sequence"/>
</dbReference>
<gene>
    <name evidence="2" type="ORF">J7S78_13285</name>
</gene>
<sequence>MLYMLSCLVIMVYLMHLMVTALKDRFDNLDESRVLRPGASTTLVTAGAVCLLLSPLYITMFQDSVSENVSLITQWAGLAGGLLLIGVYGWSFLKKRAFASGLISICGATLTFIFANSLLFVSPHNTGVLNFGFVSQMIKINDVECESEMMAVNLADKKQPTEWRCPQGFVLLGMSSKPFMPWPTYTTGKSLELTDAIHTMMDSAQDATKQKD</sequence>
<proteinExistence type="predicted"/>
<reference evidence="2 3" key="1">
    <citation type="submission" date="2021-03" db="EMBL/GenBank/DDBJ databases">
        <authorList>
            <person name="Stanton E."/>
        </authorList>
    </citation>
    <scope>NUCLEOTIDE SEQUENCE [LARGE SCALE GENOMIC DNA]</scope>
    <source>
        <strain evidence="2 3">2020EL-00037</strain>
    </source>
</reference>
<dbReference type="AlphaFoldDB" id="A0AAP2BIQ0"/>
<comment type="caution">
    <text evidence="2">The sequence shown here is derived from an EMBL/GenBank/DDBJ whole genome shotgun (WGS) entry which is preliminary data.</text>
</comment>
<feature type="transmembrane region" description="Helical" evidence="1">
    <location>
        <begin position="97"/>
        <end position="121"/>
    </location>
</feature>
<name>A0AAP2BIQ0_KLEOX</name>
<protein>
    <submittedName>
        <fullName evidence="2">Uncharacterized protein</fullName>
    </submittedName>
</protein>
<organism evidence="2 3">
    <name type="scientific">Klebsiella oxytoca</name>
    <dbReference type="NCBI Taxonomy" id="571"/>
    <lineage>
        <taxon>Bacteria</taxon>
        <taxon>Pseudomonadati</taxon>
        <taxon>Pseudomonadota</taxon>
        <taxon>Gammaproteobacteria</taxon>
        <taxon>Enterobacterales</taxon>
        <taxon>Enterobacteriaceae</taxon>
        <taxon>Klebsiella/Raoultella group</taxon>
        <taxon>Klebsiella</taxon>
    </lineage>
</organism>
<accession>A0AAP2BIQ0</accession>
<keyword evidence="1" id="KW-1133">Transmembrane helix</keyword>
<keyword evidence="1" id="KW-0472">Membrane</keyword>
<evidence type="ECO:0000313" key="2">
    <source>
        <dbReference type="EMBL" id="MBQ0600765.1"/>
    </source>
</evidence>
<feature type="transmembrane region" description="Helical" evidence="1">
    <location>
        <begin position="71"/>
        <end position="91"/>
    </location>
</feature>
<feature type="transmembrane region" description="Helical" evidence="1">
    <location>
        <begin position="39"/>
        <end position="59"/>
    </location>
</feature>